<name>A0ACC0C6X1_CATRO</name>
<sequence length="213" mass="25087">MLCRRYIDQNVLAKLTELIKDEEVASRFINGSWHKLLNEIDEQEYLRKLDVLKTKWQKRPDFLHYLFTTWLDPLAHKFVRVWKSQEKDMDMDSEIRPLTDLLHQISIGLISKVREMPCLMKRVLSPVFPEDSGSGFRGRWRPPQAPRARGRGRSRGRSNLSFVINLSPCSTFPYTDAFPTFIYPFIENWKNVISDGNCGYWVVTDFVFGDEHQ</sequence>
<proteinExistence type="predicted"/>
<comment type="caution">
    <text evidence="1">The sequence shown here is derived from an EMBL/GenBank/DDBJ whole genome shotgun (WGS) entry which is preliminary data.</text>
</comment>
<evidence type="ECO:0000313" key="2">
    <source>
        <dbReference type="Proteomes" id="UP001060085"/>
    </source>
</evidence>
<dbReference type="Proteomes" id="UP001060085">
    <property type="component" value="Linkage Group LG01"/>
</dbReference>
<accession>A0ACC0C6X1</accession>
<protein>
    <submittedName>
        <fullName evidence="1">Uncharacterized protein</fullName>
    </submittedName>
</protein>
<organism evidence="1 2">
    <name type="scientific">Catharanthus roseus</name>
    <name type="common">Madagascar periwinkle</name>
    <name type="synonym">Vinca rosea</name>
    <dbReference type="NCBI Taxonomy" id="4058"/>
    <lineage>
        <taxon>Eukaryota</taxon>
        <taxon>Viridiplantae</taxon>
        <taxon>Streptophyta</taxon>
        <taxon>Embryophyta</taxon>
        <taxon>Tracheophyta</taxon>
        <taxon>Spermatophyta</taxon>
        <taxon>Magnoliopsida</taxon>
        <taxon>eudicotyledons</taxon>
        <taxon>Gunneridae</taxon>
        <taxon>Pentapetalae</taxon>
        <taxon>asterids</taxon>
        <taxon>lamiids</taxon>
        <taxon>Gentianales</taxon>
        <taxon>Apocynaceae</taxon>
        <taxon>Rauvolfioideae</taxon>
        <taxon>Vinceae</taxon>
        <taxon>Catharanthinae</taxon>
        <taxon>Catharanthus</taxon>
    </lineage>
</organism>
<keyword evidence="2" id="KW-1185">Reference proteome</keyword>
<gene>
    <name evidence="1" type="ORF">M9H77_01765</name>
</gene>
<dbReference type="EMBL" id="CM044701">
    <property type="protein sequence ID" value="KAI5680538.1"/>
    <property type="molecule type" value="Genomic_DNA"/>
</dbReference>
<evidence type="ECO:0000313" key="1">
    <source>
        <dbReference type="EMBL" id="KAI5680538.1"/>
    </source>
</evidence>
<reference evidence="2" key="1">
    <citation type="journal article" date="2023" name="Nat. Plants">
        <title>Single-cell RNA sequencing provides a high-resolution roadmap for understanding the multicellular compartmentation of specialized metabolism.</title>
        <authorList>
            <person name="Sun S."/>
            <person name="Shen X."/>
            <person name="Li Y."/>
            <person name="Li Y."/>
            <person name="Wang S."/>
            <person name="Li R."/>
            <person name="Zhang H."/>
            <person name="Shen G."/>
            <person name="Guo B."/>
            <person name="Wei J."/>
            <person name="Xu J."/>
            <person name="St-Pierre B."/>
            <person name="Chen S."/>
            <person name="Sun C."/>
        </authorList>
    </citation>
    <scope>NUCLEOTIDE SEQUENCE [LARGE SCALE GENOMIC DNA]</scope>
</reference>